<feature type="binding site" evidence="7">
    <location>
        <position position="192"/>
    </location>
    <ligand>
        <name>Zn(2+)</name>
        <dbReference type="ChEBI" id="CHEBI:29105"/>
    </ligand>
</feature>
<evidence type="ECO:0000256" key="1">
    <source>
        <dbReference type="ARBA" id="ARBA00004651"/>
    </source>
</evidence>
<dbReference type="EMBL" id="JACHGW010000001">
    <property type="protein sequence ID" value="MBB6049138.1"/>
    <property type="molecule type" value="Genomic_DNA"/>
</dbReference>
<evidence type="ECO:0000256" key="3">
    <source>
        <dbReference type="ARBA" id="ARBA00022475"/>
    </source>
</evidence>
<dbReference type="GO" id="GO:0005886">
    <property type="term" value="C:plasma membrane"/>
    <property type="evidence" value="ECO:0007669"/>
    <property type="project" value="UniProtKB-SubCell"/>
</dbReference>
<evidence type="ECO:0000313" key="9">
    <source>
        <dbReference type="EMBL" id="MBB6049138.1"/>
    </source>
</evidence>
<dbReference type="GO" id="GO:0046872">
    <property type="term" value="F:metal ion binding"/>
    <property type="evidence" value="ECO:0007669"/>
    <property type="project" value="UniProtKB-KW"/>
</dbReference>
<accession>A0A7W9SNK9</accession>
<keyword evidence="7" id="KW-0479">Metal-binding</keyword>
<feature type="transmembrane region" description="Helical" evidence="8">
    <location>
        <begin position="190"/>
        <end position="208"/>
    </location>
</feature>
<evidence type="ECO:0000256" key="6">
    <source>
        <dbReference type="ARBA" id="ARBA00023136"/>
    </source>
</evidence>
<name>A0A7W9SNK9_ARMRO</name>
<keyword evidence="7" id="KW-0862">Zinc</keyword>
<dbReference type="PANTHER" id="PTHR20855:SF3">
    <property type="entry name" value="LD03007P"/>
    <property type="match status" value="1"/>
</dbReference>
<organism evidence="9 10">
    <name type="scientific">Armatimonas rosea</name>
    <dbReference type="NCBI Taxonomy" id="685828"/>
    <lineage>
        <taxon>Bacteria</taxon>
        <taxon>Bacillati</taxon>
        <taxon>Armatimonadota</taxon>
        <taxon>Armatimonadia</taxon>
        <taxon>Armatimonadales</taxon>
        <taxon>Armatimonadaceae</taxon>
        <taxon>Armatimonas</taxon>
    </lineage>
</organism>
<feature type="binding site" evidence="7">
    <location>
        <position position="188"/>
    </location>
    <ligand>
        <name>Zn(2+)</name>
        <dbReference type="ChEBI" id="CHEBI:29105"/>
    </ligand>
</feature>
<keyword evidence="3" id="KW-1003">Cell membrane</keyword>
<dbReference type="Pfam" id="PF03006">
    <property type="entry name" value="HlyIII"/>
    <property type="match status" value="1"/>
</dbReference>
<reference evidence="9 10" key="1">
    <citation type="submission" date="2020-08" db="EMBL/GenBank/DDBJ databases">
        <title>Genomic Encyclopedia of Type Strains, Phase IV (KMG-IV): sequencing the most valuable type-strain genomes for metagenomic binning, comparative biology and taxonomic classification.</title>
        <authorList>
            <person name="Goeker M."/>
        </authorList>
    </citation>
    <scope>NUCLEOTIDE SEQUENCE [LARGE SCALE GENOMIC DNA]</scope>
    <source>
        <strain evidence="9 10">DSM 23562</strain>
    </source>
</reference>
<evidence type="ECO:0000256" key="4">
    <source>
        <dbReference type="ARBA" id="ARBA00022692"/>
    </source>
</evidence>
<dbReference type="AlphaFoldDB" id="A0A7W9SNK9"/>
<feature type="transmembrane region" description="Helical" evidence="8">
    <location>
        <begin position="35"/>
        <end position="57"/>
    </location>
</feature>
<feature type="binding site" evidence="7">
    <location>
        <position position="58"/>
    </location>
    <ligand>
        <name>Zn(2+)</name>
        <dbReference type="ChEBI" id="CHEBI:29105"/>
    </ligand>
</feature>
<comment type="similarity">
    <text evidence="2">Belongs to the UPF0073 (Hly-III) family.</text>
</comment>
<feature type="transmembrane region" description="Helical" evidence="8">
    <location>
        <begin position="100"/>
        <end position="119"/>
    </location>
</feature>
<evidence type="ECO:0000313" key="10">
    <source>
        <dbReference type="Proteomes" id="UP000520814"/>
    </source>
</evidence>
<keyword evidence="4 8" id="KW-0812">Transmembrane</keyword>
<dbReference type="GO" id="GO:0140911">
    <property type="term" value="F:pore-forming activity"/>
    <property type="evidence" value="ECO:0007669"/>
    <property type="project" value="InterPro"/>
</dbReference>
<dbReference type="InterPro" id="IPR005744">
    <property type="entry name" value="Hy-lIII"/>
</dbReference>
<keyword evidence="5 8" id="KW-1133">Transmembrane helix</keyword>
<keyword evidence="10" id="KW-1185">Reference proteome</keyword>
<feature type="transmembrane region" description="Helical" evidence="8">
    <location>
        <begin position="7"/>
        <end position="29"/>
    </location>
</feature>
<proteinExistence type="inferred from homology"/>
<evidence type="ECO:0000256" key="2">
    <source>
        <dbReference type="ARBA" id="ARBA00008488"/>
    </source>
</evidence>
<evidence type="ECO:0000256" key="7">
    <source>
        <dbReference type="PIRSR" id="PIRSR604254-1"/>
    </source>
</evidence>
<keyword evidence="6 8" id="KW-0472">Membrane</keyword>
<dbReference type="NCBIfam" id="TIGR01065">
    <property type="entry name" value="hlyIII"/>
    <property type="match status" value="1"/>
</dbReference>
<comment type="caution">
    <text evidence="9">The sequence shown here is derived from an EMBL/GenBank/DDBJ whole genome shotgun (WGS) entry which is preliminary data.</text>
</comment>
<evidence type="ECO:0000256" key="8">
    <source>
        <dbReference type="SAM" id="Phobius"/>
    </source>
</evidence>
<evidence type="ECO:0000256" key="5">
    <source>
        <dbReference type="ARBA" id="ARBA00022989"/>
    </source>
</evidence>
<feature type="transmembrane region" description="Helical" evidence="8">
    <location>
        <begin position="156"/>
        <end position="178"/>
    </location>
</feature>
<dbReference type="Proteomes" id="UP000520814">
    <property type="component" value="Unassembled WGS sequence"/>
</dbReference>
<dbReference type="PANTHER" id="PTHR20855">
    <property type="entry name" value="ADIPOR/PROGESTIN RECEPTOR-RELATED"/>
    <property type="match status" value="1"/>
</dbReference>
<dbReference type="RefSeq" id="WP_184192756.1">
    <property type="nucleotide sequence ID" value="NZ_JACHGW010000001.1"/>
</dbReference>
<dbReference type="InterPro" id="IPR004254">
    <property type="entry name" value="AdipoR/HlyIII-related"/>
</dbReference>
<feature type="transmembrane region" description="Helical" evidence="8">
    <location>
        <begin position="131"/>
        <end position="150"/>
    </location>
</feature>
<gene>
    <name evidence="9" type="ORF">HNQ39_000900</name>
</gene>
<protein>
    <submittedName>
        <fullName evidence="9">Hemolysin III</fullName>
    </submittedName>
</protein>
<sequence length="209" mass="22941">MKLKHPFSALSHGIGALLGVAALVLLLVWSKGEPWRATAFSIYGATLILLFTGSALYHSLPVSEKAEDVLYGLDRTGIYLLIAGTYTPLCLLPLRGGWGWTLFGIIWGLAITGIIVDWVTKRKAPHWVQGMLFLLMGWVFLIAIVPMVKLMTVAQLGWLLAGGLIYSVGAAICVKYPLPKPGRVFHYHDLWHVLVLAASACHFVFMSLL</sequence>
<comment type="subcellular location">
    <subcellularLocation>
        <location evidence="1">Cell membrane</location>
        <topology evidence="1">Multi-pass membrane protein</topology>
    </subcellularLocation>
</comment>
<feature type="transmembrane region" description="Helical" evidence="8">
    <location>
        <begin position="77"/>
        <end position="94"/>
    </location>
</feature>